<dbReference type="InterPro" id="IPR016166">
    <property type="entry name" value="FAD-bd_PCMH"/>
</dbReference>
<keyword evidence="3" id="KW-0285">Flavoprotein</keyword>
<dbReference type="InterPro" id="IPR012951">
    <property type="entry name" value="BBE"/>
</dbReference>
<dbReference type="PANTHER" id="PTHR42973">
    <property type="entry name" value="BINDING OXIDOREDUCTASE, PUTATIVE (AFU_ORTHOLOGUE AFUA_1G17690)-RELATED"/>
    <property type="match status" value="1"/>
</dbReference>
<keyword evidence="4" id="KW-0274">FAD</keyword>
<keyword evidence="9" id="KW-1185">Reference proteome</keyword>
<evidence type="ECO:0000313" key="9">
    <source>
        <dbReference type="Proteomes" id="UP000799771"/>
    </source>
</evidence>
<dbReference type="GeneID" id="54403776"/>
<dbReference type="EMBL" id="ML977501">
    <property type="protein sequence ID" value="KAF2132459.1"/>
    <property type="molecule type" value="Genomic_DNA"/>
</dbReference>
<dbReference type="GO" id="GO:0071949">
    <property type="term" value="F:FAD binding"/>
    <property type="evidence" value="ECO:0007669"/>
    <property type="project" value="InterPro"/>
</dbReference>
<evidence type="ECO:0000313" key="8">
    <source>
        <dbReference type="EMBL" id="KAF2132459.1"/>
    </source>
</evidence>
<comment type="similarity">
    <text evidence="2">Belongs to the oxygen-dependent FAD-linked oxidoreductase family.</text>
</comment>
<dbReference type="Pfam" id="PF08031">
    <property type="entry name" value="BBE"/>
    <property type="match status" value="1"/>
</dbReference>
<dbReference type="InterPro" id="IPR006094">
    <property type="entry name" value="Oxid_FAD_bind_N"/>
</dbReference>
<dbReference type="GO" id="GO:0016491">
    <property type="term" value="F:oxidoreductase activity"/>
    <property type="evidence" value="ECO:0007669"/>
    <property type="project" value="UniProtKB-KW"/>
</dbReference>
<gene>
    <name evidence="8" type="ORF">P153DRAFT_284731</name>
</gene>
<dbReference type="SUPFAM" id="SSF56176">
    <property type="entry name" value="FAD-binding/transporter-associated domain-like"/>
    <property type="match status" value="1"/>
</dbReference>
<accession>A0A6A6AKI1</accession>
<dbReference type="InterPro" id="IPR036318">
    <property type="entry name" value="FAD-bd_PCMH-like_sf"/>
</dbReference>
<feature type="domain" description="FAD-binding PCMH-type" evidence="7">
    <location>
        <begin position="72"/>
        <end position="241"/>
    </location>
</feature>
<name>A0A6A6AKI1_9PLEO</name>
<proteinExistence type="inferred from homology"/>
<evidence type="ECO:0000256" key="1">
    <source>
        <dbReference type="ARBA" id="ARBA00001974"/>
    </source>
</evidence>
<organism evidence="8 9">
    <name type="scientific">Dothidotthia symphoricarpi CBS 119687</name>
    <dbReference type="NCBI Taxonomy" id="1392245"/>
    <lineage>
        <taxon>Eukaryota</taxon>
        <taxon>Fungi</taxon>
        <taxon>Dikarya</taxon>
        <taxon>Ascomycota</taxon>
        <taxon>Pezizomycotina</taxon>
        <taxon>Dothideomycetes</taxon>
        <taxon>Pleosporomycetidae</taxon>
        <taxon>Pleosporales</taxon>
        <taxon>Dothidotthiaceae</taxon>
        <taxon>Dothidotthia</taxon>
    </lineage>
</organism>
<evidence type="ECO:0000256" key="5">
    <source>
        <dbReference type="ARBA" id="ARBA00023002"/>
    </source>
</evidence>
<feature type="signal peptide" evidence="6">
    <location>
        <begin position="1"/>
        <end position="22"/>
    </location>
</feature>
<keyword evidence="5" id="KW-0560">Oxidoreductase</keyword>
<evidence type="ECO:0000256" key="2">
    <source>
        <dbReference type="ARBA" id="ARBA00005466"/>
    </source>
</evidence>
<evidence type="ECO:0000256" key="4">
    <source>
        <dbReference type="ARBA" id="ARBA00022827"/>
    </source>
</evidence>
<comment type="cofactor">
    <cofactor evidence="1">
        <name>FAD</name>
        <dbReference type="ChEBI" id="CHEBI:57692"/>
    </cofactor>
</comment>
<evidence type="ECO:0000256" key="3">
    <source>
        <dbReference type="ARBA" id="ARBA00022630"/>
    </source>
</evidence>
<dbReference type="AlphaFoldDB" id="A0A6A6AKI1"/>
<feature type="chain" id="PRO_5025540027" evidence="6">
    <location>
        <begin position="23"/>
        <end position="543"/>
    </location>
</feature>
<dbReference type="Proteomes" id="UP000799771">
    <property type="component" value="Unassembled WGS sequence"/>
</dbReference>
<evidence type="ECO:0000256" key="6">
    <source>
        <dbReference type="SAM" id="SignalP"/>
    </source>
</evidence>
<sequence length="543" mass="58552">MYSSLFLTLISIPTLFTLSAVALPQDPSALTGADSKGLLTCIEKALGSNSANRIITPSSDQYLSARTGAVLVDQFPALVVYVNKLNEISPLVKCGVANGFKIAPRSGAHNFENWSALTGSLVIDISNMNYILPSKDLNTATVGGGTRLGALYSVLGTYGTTFAGGICPSVGVGGYLNAGGYNMQMRTKGLAVDHIESARIILANGDLVDVSATSNADLWYAIRGGGTFGITAEVVVKTENLPRSAMFSMNFGRETRLEVMQKFQDWASRQDPLFNSQLNLYSDRINVLGWYLGKSKDELSAIVATSGFLDVAGGDIKISGNCSTANSRNYWLYLQDTCTDDATADDIFLSMHNTAPDALTPVQTNGLVNALSQVPALPNVARATRWSRANIKVKTLFEMNDKPLSPADVKWLIDETGKLSMDVGFWAEITTFNISAKATTSAFPWQGRAKTLFRLQVNNGLTDNAVQAEADDFIKSVETYLRPKIGDASYAGYVDKDISVNPYKAYYGDSVCRLVRAKKEFDPANIFSNPFSVGPTAPQGYTC</sequence>
<reference evidence="8" key="1">
    <citation type="journal article" date="2020" name="Stud. Mycol.">
        <title>101 Dothideomycetes genomes: a test case for predicting lifestyles and emergence of pathogens.</title>
        <authorList>
            <person name="Haridas S."/>
            <person name="Albert R."/>
            <person name="Binder M."/>
            <person name="Bloem J."/>
            <person name="Labutti K."/>
            <person name="Salamov A."/>
            <person name="Andreopoulos B."/>
            <person name="Baker S."/>
            <person name="Barry K."/>
            <person name="Bills G."/>
            <person name="Bluhm B."/>
            <person name="Cannon C."/>
            <person name="Castanera R."/>
            <person name="Culley D."/>
            <person name="Daum C."/>
            <person name="Ezra D."/>
            <person name="Gonzalez J."/>
            <person name="Henrissat B."/>
            <person name="Kuo A."/>
            <person name="Liang C."/>
            <person name="Lipzen A."/>
            <person name="Lutzoni F."/>
            <person name="Magnuson J."/>
            <person name="Mondo S."/>
            <person name="Nolan M."/>
            <person name="Ohm R."/>
            <person name="Pangilinan J."/>
            <person name="Park H.-J."/>
            <person name="Ramirez L."/>
            <person name="Alfaro M."/>
            <person name="Sun H."/>
            <person name="Tritt A."/>
            <person name="Yoshinaga Y."/>
            <person name="Zwiers L.-H."/>
            <person name="Turgeon B."/>
            <person name="Goodwin S."/>
            <person name="Spatafora J."/>
            <person name="Crous P."/>
            <person name="Grigoriev I."/>
        </authorList>
    </citation>
    <scope>NUCLEOTIDE SEQUENCE</scope>
    <source>
        <strain evidence="8">CBS 119687</strain>
    </source>
</reference>
<evidence type="ECO:0000259" key="7">
    <source>
        <dbReference type="PROSITE" id="PS51387"/>
    </source>
</evidence>
<dbReference type="InterPro" id="IPR050416">
    <property type="entry name" value="FAD-linked_Oxidoreductase"/>
</dbReference>
<dbReference type="OrthoDB" id="415825at2759"/>
<dbReference type="PROSITE" id="PS51387">
    <property type="entry name" value="FAD_PCMH"/>
    <property type="match status" value="1"/>
</dbReference>
<dbReference type="PANTHER" id="PTHR42973:SF39">
    <property type="entry name" value="FAD-BINDING PCMH-TYPE DOMAIN-CONTAINING PROTEIN"/>
    <property type="match status" value="1"/>
</dbReference>
<dbReference type="RefSeq" id="XP_033526846.1">
    <property type="nucleotide sequence ID" value="XM_033663344.1"/>
</dbReference>
<dbReference type="Gene3D" id="3.30.465.10">
    <property type="match status" value="2"/>
</dbReference>
<protein>
    <submittedName>
        <fullName evidence="8">FAD-binding domain-containing protein</fullName>
    </submittedName>
</protein>
<keyword evidence="6" id="KW-0732">Signal</keyword>
<dbReference type="Pfam" id="PF01565">
    <property type="entry name" value="FAD_binding_4"/>
    <property type="match status" value="1"/>
</dbReference>
<dbReference type="InterPro" id="IPR016169">
    <property type="entry name" value="FAD-bd_PCMH_sub2"/>
</dbReference>